<dbReference type="OrthoDB" id="185373at2759"/>
<reference evidence="2" key="1">
    <citation type="submission" date="2021-02" db="EMBL/GenBank/DDBJ databases">
        <authorList>
            <person name="Dougan E. K."/>
            <person name="Rhodes N."/>
            <person name="Thang M."/>
            <person name="Chan C."/>
        </authorList>
    </citation>
    <scope>NUCLEOTIDE SEQUENCE</scope>
</reference>
<comment type="caution">
    <text evidence="2">The sequence shown here is derived from an EMBL/GenBank/DDBJ whole genome shotgun (WGS) entry which is preliminary data.</text>
</comment>
<accession>A0A813BU14</accession>
<dbReference type="AlphaFoldDB" id="A0A813BU14"/>
<evidence type="ECO:0008006" key="4">
    <source>
        <dbReference type="Google" id="ProtNLM"/>
    </source>
</evidence>
<keyword evidence="1" id="KW-0677">Repeat</keyword>
<dbReference type="Pfam" id="PF01535">
    <property type="entry name" value="PPR"/>
    <property type="match status" value="1"/>
</dbReference>
<sequence>MWVHDETRQSARQISVKKSHACSDVAVPSAGECHGAVLVSRSSQRFGSVGHGMRGPLKLARHSGRKATNSILNAFVRAGDWQEAFQILQDSGRNADVVHFTLGLRSCVSAAAWQAALSMLPWLARLRVSPDQHLFGSALTVCGRAARWREALAILSLNSQPSLVAHSAAMTACEKAGKWQMVLGMLYHLPILRLQPDHITFTSCIGAVEKLGFWRVAIWLLEDIGRLALQADLVNMSGVLSALGKGHRWKRALALLSSMTLRLLRPSTVSYSATITACEKGRAWEHALLLFRETRRQVGRKIPVDVAMLTSLMAACDVGGRWQDALSLLATARANRSGCESGDLKQDFKAIEELQSTCLSACNRSLQWEAALAILQSDVCDFTGLNCAIQACAGASRWSLAVSMVEGCYHTATLSVVLGACVACQELPIASGVYNLLRKSRNNSEEAETSMEASHLHGARTSWSRHLSHAAEVGGKPHASLGNVSSSMTRRLLDMHQLRAVCGDRSRCRLVSTCFRPAPRPSPTVSLRNSLTSEAVVCHS</sequence>
<organism evidence="2 3">
    <name type="scientific">Symbiodinium necroappetens</name>
    <dbReference type="NCBI Taxonomy" id="1628268"/>
    <lineage>
        <taxon>Eukaryota</taxon>
        <taxon>Sar</taxon>
        <taxon>Alveolata</taxon>
        <taxon>Dinophyceae</taxon>
        <taxon>Suessiales</taxon>
        <taxon>Symbiodiniaceae</taxon>
        <taxon>Symbiodinium</taxon>
    </lineage>
</organism>
<dbReference type="PANTHER" id="PTHR47447:SF17">
    <property type="entry name" value="OS12G0638900 PROTEIN"/>
    <property type="match status" value="1"/>
</dbReference>
<dbReference type="InterPro" id="IPR011990">
    <property type="entry name" value="TPR-like_helical_dom_sf"/>
</dbReference>
<evidence type="ECO:0000313" key="3">
    <source>
        <dbReference type="Proteomes" id="UP000601435"/>
    </source>
</evidence>
<proteinExistence type="predicted"/>
<dbReference type="Proteomes" id="UP000601435">
    <property type="component" value="Unassembled WGS sequence"/>
</dbReference>
<dbReference type="EMBL" id="CAJNJA010078941">
    <property type="protein sequence ID" value="CAE7923758.1"/>
    <property type="molecule type" value="Genomic_DNA"/>
</dbReference>
<name>A0A813BU14_9DINO</name>
<keyword evidence="3" id="KW-1185">Reference proteome</keyword>
<dbReference type="Gene3D" id="1.25.40.10">
    <property type="entry name" value="Tetratricopeptide repeat domain"/>
    <property type="match status" value="2"/>
</dbReference>
<gene>
    <name evidence="2" type="ORF">SNEC2469_LOCUS31928</name>
</gene>
<protein>
    <recommendedName>
        <fullName evidence="4">Pentatricopeptide repeat-containing protein, chloroplastic</fullName>
    </recommendedName>
</protein>
<dbReference type="PANTHER" id="PTHR47447">
    <property type="entry name" value="OS03G0856100 PROTEIN"/>
    <property type="match status" value="1"/>
</dbReference>
<evidence type="ECO:0000256" key="1">
    <source>
        <dbReference type="ARBA" id="ARBA00022737"/>
    </source>
</evidence>
<dbReference type="InterPro" id="IPR002885">
    <property type="entry name" value="PPR_rpt"/>
</dbReference>
<evidence type="ECO:0000313" key="2">
    <source>
        <dbReference type="EMBL" id="CAE7923758.1"/>
    </source>
</evidence>